<dbReference type="STRING" id="645517.A6F65_01014"/>
<protein>
    <recommendedName>
        <fullName evidence="3">DUF1905 domain-containing protein</fullName>
    </recommendedName>
</protein>
<evidence type="ECO:0008006" key="3">
    <source>
        <dbReference type="Google" id="ProtNLM"/>
    </source>
</evidence>
<evidence type="ECO:0000313" key="1">
    <source>
        <dbReference type="EMBL" id="ANU07324.1"/>
    </source>
</evidence>
<evidence type="ECO:0000313" key="2">
    <source>
        <dbReference type="Proteomes" id="UP000092698"/>
    </source>
</evidence>
<proteinExistence type="predicted"/>
<dbReference type="OrthoDB" id="9808666at2"/>
<dbReference type="KEGG" id="anh:A6F65_01014"/>
<sequence>MSETLTQTGPLWRWQAEAGGSWHFLTVDGDGAHQVAAHEAQRRLELGRARGSGSVKVRARCGASEWQTSLFPSKEHAGYLLPVKKSVRTAEGVAAGDEMTVHLTLV</sequence>
<dbReference type="SUPFAM" id="SSF141694">
    <property type="entry name" value="AF2212/PG0164-like"/>
    <property type="match status" value="1"/>
</dbReference>
<dbReference type="Gene3D" id="2.40.30.100">
    <property type="entry name" value="AF2212/PG0164-like"/>
    <property type="match status" value="1"/>
</dbReference>
<dbReference type="Pfam" id="PF08922">
    <property type="entry name" value="DUF1905"/>
    <property type="match status" value="1"/>
</dbReference>
<gene>
    <name evidence="1" type="ORF">A6F65_01014</name>
</gene>
<keyword evidence="2" id="KW-1185">Reference proteome</keyword>
<dbReference type="InterPro" id="IPR037079">
    <property type="entry name" value="AF2212/PG0164-like_sf"/>
</dbReference>
<dbReference type="RefSeq" id="WP_067786485.1">
    <property type="nucleotide sequence ID" value="NZ_CP016545.1"/>
</dbReference>
<accession>A0A1C7D770</accession>
<name>A0A1C7D770_9SPHN</name>
<reference evidence="1 2" key="1">
    <citation type="submission" date="2016-07" db="EMBL/GenBank/DDBJ databases">
        <title>Complete genome sequence of Altererythrobacter namhicola JCM 16345T, containing esterase-encoding genes.</title>
        <authorList>
            <person name="Cheng H."/>
            <person name="Wu Y.-H."/>
            <person name="Jian S.-L."/>
            <person name="Huo Y.-Y."/>
            <person name="Wang C.-S."/>
            <person name="Xu X.-W."/>
        </authorList>
    </citation>
    <scope>NUCLEOTIDE SEQUENCE [LARGE SCALE GENOMIC DNA]</scope>
    <source>
        <strain evidence="1 2">JCM 16345</strain>
    </source>
</reference>
<dbReference type="Proteomes" id="UP000092698">
    <property type="component" value="Chromosome"/>
</dbReference>
<dbReference type="InterPro" id="IPR015018">
    <property type="entry name" value="DUF1905"/>
</dbReference>
<dbReference type="AlphaFoldDB" id="A0A1C7D770"/>
<organism evidence="1 2">
    <name type="scientific">Paraurantiacibacter namhicola</name>
    <dbReference type="NCBI Taxonomy" id="645517"/>
    <lineage>
        <taxon>Bacteria</taxon>
        <taxon>Pseudomonadati</taxon>
        <taxon>Pseudomonadota</taxon>
        <taxon>Alphaproteobacteria</taxon>
        <taxon>Sphingomonadales</taxon>
        <taxon>Erythrobacteraceae</taxon>
        <taxon>Paraurantiacibacter</taxon>
    </lineage>
</organism>
<dbReference type="EMBL" id="CP016545">
    <property type="protein sequence ID" value="ANU07324.1"/>
    <property type="molecule type" value="Genomic_DNA"/>
</dbReference>